<dbReference type="Pfam" id="PF08445">
    <property type="entry name" value="FR47"/>
    <property type="match status" value="1"/>
</dbReference>
<evidence type="ECO:0000259" key="1">
    <source>
        <dbReference type="PROSITE" id="PS51186"/>
    </source>
</evidence>
<sequence>LHKKHSPQRVQCAHHENASLLQKLHKRLHGNFQKSALRHNYFGSTAKSMANILVEIPQAEWIDLRDLYLVQKQLSSAYNTIQCLIDWKIQNEELEINIYSLNGDWRSDGTYVAIKKKPITYLFINTLSDNQERLLTALRMLKNKEPLLVFGYPERLTPTVKQFFIGRGAKEEEFEADGTAWYHIDKDKATQFALDVPEGFTLRRLDTKNAELVNSVWPHRTSNTLLFVERMITYADSVGVYDSSDNLVAWCLRLPIGSLGLLQVMESHKRLGLGSLVVCYMSKLIASKGLEVTAPVVFQNMASRSMFEKLGFKVIDNVYWCMLSASEKAFQLSGC</sequence>
<dbReference type="PANTHER" id="PTHR20958">
    <property type="entry name" value="GLYCINE N-ACYLTRANSFERASE-LIKE PROTEIN"/>
    <property type="match status" value="1"/>
</dbReference>
<name>A0A0K8V1V7_BACLA</name>
<reference evidence="3" key="1">
    <citation type="submission" date="2015-06" db="EMBL/GenBank/DDBJ databases">
        <authorList>
            <person name="Hoefler B.C."/>
            <person name="Straight P.D."/>
        </authorList>
    </citation>
    <scope>NUCLEOTIDE SEQUENCE</scope>
</reference>
<dbReference type="SUPFAM" id="SSF55729">
    <property type="entry name" value="Acyl-CoA N-acyltransferases (Nat)"/>
    <property type="match status" value="1"/>
</dbReference>
<dbReference type="EMBL" id="GDHF01019488">
    <property type="protein sequence ID" value="JAI32826.1"/>
    <property type="molecule type" value="Transcribed_RNA"/>
</dbReference>
<dbReference type="GO" id="GO:0016747">
    <property type="term" value="F:acyltransferase activity, transferring groups other than amino-acyl groups"/>
    <property type="evidence" value="ECO:0007669"/>
    <property type="project" value="InterPro"/>
</dbReference>
<feature type="non-terminal residue" evidence="3">
    <location>
        <position position="1"/>
    </location>
</feature>
<evidence type="ECO:0000313" key="3">
    <source>
        <dbReference type="EMBL" id="JAI32826.1"/>
    </source>
</evidence>
<feature type="domain" description="N-acetyltransferase" evidence="1">
    <location>
        <begin position="200"/>
        <end position="333"/>
    </location>
</feature>
<protein>
    <recommendedName>
        <fullName evidence="1">N-acetyltransferase domain-containing protein</fullName>
    </recommendedName>
</protein>
<dbReference type="OrthoDB" id="7305308at2759"/>
<dbReference type="Gene3D" id="3.40.630.30">
    <property type="match status" value="2"/>
</dbReference>
<dbReference type="InterPro" id="IPR000182">
    <property type="entry name" value="GNAT_dom"/>
</dbReference>
<dbReference type="EMBL" id="GDHF01021763">
    <property type="protein sequence ID" value="JAI30551.1"/>
    <property type="molecule type" value="Transcribed_RNA"/>
</dbReference>
<dbReference type="InterPro" id="IPR016181">
    <property type="entry name" value="Acyl_CoA_acyltransferase"/>
</dbReference>
<gene>
    <name evidence="3" type="ORF">c0_g1_i4</name>
    <name evidence="2" type="ORF">c0_g1_i5</name>
</gene>
<dbReference type="InterPro" id="IPR013653">
    <property type="entry name" value="GCN5-like_dom"/>
</dbReference>
<dbReference type="InterPro" id="IPR053225">
    <property type="entry name" value="Acyl-CoA_N-acyltransferase"/>
</dbReference>
<dbReference type="PANTHER" id="PTHR20958:SF10">
    <property type="entry name" value="GH05617P-RELATED"/>
    <property type="match status" value="1"/>
</dbReference>
<dbReference type="PROSITE" id="PS51186">
    <property type="entry name" value="GNAT"/>
    <property type="match status" value="1"/>
</dbReference>
<proteinExistence type="predicted"/>
<dbReference type="AlphaFoldDB" id="A0A0K8V1V7"/>
<evidence type="ECO:0000313" key="2">
    <source>
        <dbReference type="EMBL" id="JAI30551.1"/>
    </source>
</evidence>
<organism evidence="3">
    <name type="scientific">Bactrocera latifrons</name>
    <name type="common">Malaysian fruit fly</name>
    <name type="synonym">Chaetodacus latifrons</name>
    <dbReference type="NCBI Taxonomy" id="174628"/>
    <lineage>
        <taxon>Eukaryota</taxon>
        <taxon>Metazoa</taxon>
        <taxon>Ecdysozoa</taxon>
        <taxon>Arthropoda</taxon>
        <taxon>Hexapoda</taxon>
        <taxon>Insecta</taxon>
        <taxon>Pterygota</taxon>
        <taxon>Neoptera</taxon>
        <taxon>Endopterygota</taxon>
        <taxon>Diptera</taxon>
        <taxon>Brachycera</taxon>
        <taxon>Muscomorpha</taxon>
        <taxon>Tephritoidea</taxon>
        <taxon>Tephritidae</taxon>
        <taxon>Bactrocera</taxon>
        <taxon>Bactrocera</taxon>
    </lineage>
</organism>
<accession>A0A0K8V1V7</accession>